<dbReference type="Pfam" id="PF00395">
    <property type="entry name" value="SLH"/>
    <property type="match status" value="2"/>
</dbReference>
<dbReference type="RefSeq" id="WP_159428575.1">
    <property type="nucleotide sequence ID" value="NZ_FNNG01000001.1"/>
</dbReference>
<keyword evidence="3" id="KW-1185">Reference proteome</keyword>
<dbReference type="EMBL" id="FNNG01000001">
    <property type="protein sequence ID" value="SDW14949.1"/>
    <property type="molecule type" value="Genomic_DNA"/>
</dbReference>
<evidence type="ECO:0000313" key="2">
    <source>
        <dbReference type="EMBL" id="SDW14949.1"/>
    </source>
</evidence>
<dbReference type="Proteomes" id="UP000198828">
    <property type="component" value="Unassembled WGS sequence"/>
</dbReference>
<protein>
    <submittedName>
        <fullName evidence="2">S-layer homology domain-containing protein</fullName>
    </submittedName>
</protein>
<dbReference type="PROSITE" id="PS51272">
    <property type="entry name" value="SLH"/>
    <property type="match status" value="2"/>
</dbReference>
<evidence type="ECO:0000313" key="3">
    <source>
        <dbReference type="Proteomes" id="UP000198828"/>
    </source>
</evidence>
<dbReference type="InterPro" id="IPR051465">
    <property type="entry name" value="Cell_Envelope_Struct_Comp"/>
</dbReference>
<evidence type="ECO:0000259" key="1">
    <source>
        <dbReference type="PROSITE" id="PS51272"/>
    </source>
</evidence>
<dbReference type="PANTHER" id="PTHR43308">
    <property type="entry name" value="OUTER MEMBRANE PROTEIN ALPHA-RELATED"/>
    <property type="match status" value="1"/>
</dbReference>
<dbReference type="OrthoDB" id="2065578at2"/>
<organism evidence="2 3">
    <name type="scientific">Tepidimicrobium xylanilyticum</name>
    <dbReference type="NCBI Taxonomy" id="1123352"/>
    <lineage>
        <taxon>Bacteria</taxon>
        <taxon>Bacillati</taxon>
        <taxon>Bacillota</taxon>
        <taxon>Tissierellia</taxon>
        <taxon>Tissierellales</taxon>
        <taxon>Tepidimicrobiaceae</taxon>
        <taxon>Tepidimicrobium</taxon>
    </lineage>
</organism>
<feature type="domain" description="SLH" evidence="1">
    <location>
        <begin position="162"/>
        <end position="227"/>
    </location>
</feature>
<name>A0A1H2R8E5_9FIRM</name>
<reference evidence="2 3" key="1">
    <citation type="submission" date="2016-10" db="EMBL/GenBank/DDBJ databases">
        <authorList>
            <person name="de Groot N.N."/>
        </authorList>
    </citation>
    <scope>NUCLEOTIDE SEQUENCE [LARGE SCALE GENOMIC DNA]</scope>
    <source>
        <strain evidence="2 3">DSM 23310</strain>
    </source>
</reference>
<proteinExistence type="predicted"/>
<sequence>MTSQKYRRITILFVVILFSLSVFSAYGASMFTDMVETHWAYEYVEKLVDIGLMDGYEDATFRPNQIVNTADALVYITRLFNFTEEEIEKKRNEYAHVLNRFDLSEERENAIAIALSEDLITEAYVNNNLFSKGELREATKAEISKYFAIALGMEEREEGVYALLYNDTDLIPERTRPYIKFLIDKGILDAKGDETGNFNPNQPVTRAVLAKMLYLSYTQLHENSITPPKANEKEPERVNAGEIIDDKKGLTGIITGKIDKFLIIDHGHRVDSYQLAKDAKIIIGGNERSIYDIEEGMTVRVTVDEGNIIKSLTVDKDLDIFTGTISKINFGSFTSSIFVTSAEGVTKAFNILDNTHIRLNGRTAYLFSIKEGDWVKVEVFDNIALTVIGESRDGKVEGIIKDINLDENIISVEREDGSVHEYLAGKGLIINRNFNGVSLEDLRRGDRVVLSIANEELESIEAESVPGTDEGYIKEVFISRTPKLTILNHKEEIKDYHVSSKVLIKKDGEIRTIYDLRLEDYVKLNLESDEIMIIEVENKK</sequence>
<feature type="domain" description="SLH" evidence="1">
    <location>
        <begin position="27"/>
        <end position="90"/>
    </location>
</feature>
<dbReference type="InterPro" id="IPR001119">
    <property type="entry name" value="SLH_dom"/>
</dbReference>
<accession>A0A1H2R8E5</accession>
<dbReference type="PANTHER" id="PTHR43308:SF5">
    <property type="entry name" value="S-LAYER PROTEIN _ PEPTIDOGLYCAN ENDO-BETA-N-ACETYLGLUCOSAMINIDASE"/>
    <property type="match status" value="1"/>
</dbReference>
<dbReference type="AlphaFoldDB" id="A0A1H2R8E5"/>
<gene>
    <name evidence="2" type="ORF">SAMN05660923_00301</name>
</gene>